<dbReference type="EMBL" id="JACGWO010000008">
    <property type="protein sequence ID" value="KAK4420765.1"/>
    <property type="molecule type" value="Genomic_DNA"/>
</dbReference>
<proteinExistence type="predicted"/>
<gene>
    <name evidence="1" type="ORF">Salat_2027000</name>
</gene>
<dbReference type="AlphaFoldDB" id="A0AAE1XZ61"/>
<reference evidence="1" key="1">
    <citation type="submission" date="2020-06" db="EMBL/GenBank/DDBJ databases">
        <authorList>
            <person name="Li T."/>
            <person name="Hu X."/>
            <person name="Zhang T."/>
            <person name="Song X."/>
            <person name="Zhang H."/>
            <person name="Dai N."/>
            <person name="Sheng W."/>
            <person name="Hou X."/>
            <person name="Wei L."/>
        </authorList>
    </citation>
    <scope>NUCLEOTIDE SEQUENCE</scope>
    <source>
        <strain evidence="1">3651</strain>
        <tissue evidence="1">Leaf</tissue>
    </source>
</reference>
<organism evidence="1 2">
    <name type="scientific">Sesamum alatum</name>
    <dbReference type="NCBI Taxonomy" id="300844"/>
    <lineage>
        <taxon>Eukaryota</taxon>
        <taxon>Viridiplantae</taxon>
        <taxon>Streptophyta</taxon>
        <taxon>Embryophyta</taxon>
        <taxon>Tracheophyta</taxon>
        <taxon>Spermatophyta</taxon>
        <taxon>Magnoliopsida</taxon>
        <taxon>eudicotyledons</taxon>
        <taxon>Gunneridae</taxon>
        <taxon>Pentapetalae</taxon>
        <taxon>asterids</taxon>
        <taxon>lamiids</taxon>
        <taxon>Lamiales</taxon>
        <taxon>Pedaliaceae</taxon>
        <taxon>Sesamum</taxon>
    </lineage>
</organism>
<dbReference type="PANTHER" id="PTHR33647:SF5">
    <property type="entry name" value="OS01G0793900 PROTEIN"/>
    <property type="match status" value="1"/>
</dbReference>
<name>A0AAE1XZ61_9LAMI</name>
<evidence type="ECO:0000313" key="2">
    <source>
        <dbReference type="Proteomes" id="UP001293254"/>
    </source>
</evidence>
<sequence>MGNCIRKESPTQWGGEDWSLFGSDNNGRNFIGDEKFVDYTEQGSNNLAGEEKKGRVLSSASSRVETEVKIKISKQQLEQLLKNADARRFSPEQVLAELMNAGDGFRADQRPWRPALQSIPE</sequence>
<reference evidence="1" key="2">
    <citation type="journal article" date="2024" name="Plant">
        <title>Genomic evolution and insights into agronomic trait innovations of Sesamum species.</title>
        <authorList>
            <person name="Miao H."/>
            <person name="Wang L."/>
            <person name="Qu L."/>
            <person name="Liu H."/>
            <person name="Sun Y."/>
            <person name="Le M."/>
            <person name="Wang Q."/>
            <person name="Wei S."/>
            <person name="Zheng Y."/>
            <person name="Lin W."/>
            <person name="Duan Y."/>
            <person name="Cao H."/>
            <person name="Xiong S."/>
            <person name="Wang X."/>
            <person name="Wei L."/>
            <person name="Li C."/>
            <person name="Ma Q."/>
            <person name="Ju M."/>
            <person name="Zhao R."/>
            <person name="Li G."/>
            <person name="Mu C."/>
            <person name="Tian Q."/>
            <person name="Mei H."/>
            <person name="Zhang T."/>
            <person name="Gao T."/>
            <person name="Zhang H."/>
        </authorList>
    </citation>
    <scope>NUCLEOTIDE SEQUENCE</scope>
    <source>
        <strain evidence="1">3651</strain>
    </source>
</reference>
<protein>
    <submittedName>
        <fullName evidence="1">Uncharacterized protein</fullName>
    </submittedName>
</protein>
<keyword evidence="2" id="KW-1185">Reference proteome</keyword>
<dbReference type="Proteomes" id="UP001293254">
    <property type="component" value="Unassembled WGS sequence"/>
</dbReference>
<comment type="caution">
    <text evidence="1">The sequence shown here is derived from an EMBL/GenBank/DDBJ whole genome shotgun (WGS) entry which is preliminary data.</text>
</comment>
<evidence type="ECO:0000313" key="1">
    <source>
        <dbReference type="EMBL" id="KAK4420765.1"/>
    </source>
</evidence>
<dbReference type="PANTHER" id="PTHR33647">
    <property type="entry name" value="OS01G0793900 PROTEIN"/>
    <property type="match status" value="1"/>
</dbReference>
<accession>A0AAE1XZ61</accession>